<name>A0ACC0WLK9_9STRA</name>
<proteinExistence type="predicted"/>
<sequence>MRIDKPREICKKASEGDRDTYINTKNSLKALLKTLYATPNEKEPDQTTEDYPTTTNTAESDNS</sequence>
<dbReference type="EMBL" id="CM047591">
    <property type="protein sequence ID" value="KAI9919196.1"/>
    <property type="molecule type" value="Genomic_DNA"/>
</dbReference>
<comment type="caution">
    <text evidence="1">The sequence shown here is derived from an EMBL/GenBank/DDBJ whole genome shotgun (WGS) entry which is preliminary data.</text>
</comment>
<reference evidence="1 2" key="1">
    <citation type="journal article" date="2022" name="bioRxiv">
        <title>The genome of the oomycete Peronosclerospora sorghi, a cosmopolitan pathogen of maize and sorghum, is inflated with dispersed pseudogenes.</title>
        <authorList>
            <person name="Fletcher K."/>
            <person name="Martin F."/>
            <person name="Isakeit T."/>
            <person name="Cavanaugh K."/>
            <person name="Magill C."/>
            <person name="Michelmore R."/>
        </authorList>
    </citation>
    <scope>NUCLEOTIDE SEQUENCE [LARGE SCALE GENOMIC DNA]</scope>
    <source>
        <strain evidence="1">P6</strain>
    </source>
</reference>
<dbReference type="Proteomes" id="UP001163321">
    <property type="component" value="Chromosome 12"/>
</dbReference>
<evidence type="ECO:0000313" key="1">
    <source>
        <dbReference type="EMBL" id="KAI9919196.1"/>
    </source>
</evidence>
<evidence type="ECO:0000313" key="2">
    <source>
        <dbReference type="Proteomes" id="UP001163321"/>
    </source>
</evidence>
<gene>
    <name evidence="1" type="ORF">PsorP6_011698</name>
</gene>
<accession>A0ACC0WLK9</accession>
<protein>
    <submittedName>
        <fullName evidence="1">Uncharacterized protein</fullName>
    </submittedName>
</protein>
<organism evidence="1 2">
    <name type="scientific">Peronosclerospora sorghi</name>
    <dbReference type="NCBI Taxonomy" id="230839"/>
    <lineage>
        <taxon>Eukaryota</taxon>
        <taxon>Sar</taxon>
        <taxon>Stramenopiles</taxon>
        <taxon>Oomycota</taxon>
        <taxon>Peronosporomycetes</taxon>
        <taxon>Peronosporales</taxon>
        <taxon>Peronosporaceae</taxon>
        <taxon>Peronosclerospora</taxon>
    </lineage>
</organism>
<keyword evidence="2" id="KW-1185">Reference proteome</keyword>